<keyword evidence="3" id="KW-0808">Transferase</keyword>
<evidence type="ECO:0000313" key="7">
    <source>
        <dbReference type="EMBL" id="RZD14969.1"/>
    </source>
</evidence>
<protein>
    <submittedName>
        <fullName evidence="7">Succinate--CoA ligase subunit beta</fullName>
    </submittedName>
</protein>
<dbReference type="Pfam" id="PF08442">
    <property type="entry name" value="ATP-grasp_2"/>
    <property type="match status" value="1"/>
</dbReference>
<dbReference type="Gene3D" id="3.40.50.261">
    <property type="entry name" value="Succinyl-CoA synthetase domains"/>
    <property type="match status" value="1"/>
</dbReference>
<dbReference type="PANTHER" id="PTHR11815">
    <property type="entry name" value="SUCCINYL-COA SYNTHETASE BETA CHAIN"/>
    <property type="match status" value="1"/>
</dbReference>
<evidence type="ECO:0000313" key="8">
    <source>
        <dbReference type="Proteomes" id="UP000320813"/>
    </source>
</evidence>
<dbReference type="GO" id="GO:0006099">
    <property type="term" value="P:tricarboxylic acid cycle"/>
    <property type="evidence" value="ECO:0007669"/>
    <property type="project" value="InterPro"/>
</dbReference>
<evidence type="ECO:0000256" key="3">
    <source>
        <dbReference type="ARBA" id="ARBA00023315"/>
    </source>
</evidence>
<dbReference type="EMBL" id="SGBD01000001">
    <property type="protein sequence ID" value="RZD14969.1"/>
    <property type="molecule type" value="Genomic_DNA"/>
</dbReference>
<keyword evidence="3" id="KW-0012">Acyltransferase</keyword>
<gene>
    <name evidence="7" type="ORF">EVJ47_01425</name>
</gene>
<dbReference type="InterPro" id="IPR013650">
    <property type="entry name" value="ATP-grasp_succ-CoA_synth-type"/>
</dbReference>
<keyword evidence="1 7" id="KW-0436">Ligase</keyword>
<dbReference type="GO" id="GO:0003878">
    <property type="term" value="F:ATP citrate synthase activity"/>
    <property type="evidence" value="ECO:0007669"/>
    <property type="project" value="UniProtKB-EC"/>
</dbReference>
<dbReference type="PROSITE" id="PS50975">
    <property type="entry name" value="ATP_GRASP"/>
    <property type="match status" value="1"/>
</dbReference>
<dbReference type="InterPro" id="IPR016102">
    <property type="entry name" value="Succinyl-CoA_synth-like"/>
</dbReference>
<evidence type="ECO:0000259" key="6">
    <source>
        <dbReference type="PROSITE" id="PS50975"/>
    </source>
</evidence>
<accession>A0A519BCI3</accession>
<dbReference type="Pfam" id="PF16114">
    <property type="entry name" value="Citrate_bind"/>
    <property type="match status" value="1"/>
</dbReference>
<dbReference type="Proteomes" id="UP000320813">
    <property type="component" value="Unassembled WGS sequence"/>
</dbReference>
<dbReference type="Gene3D" id="3.30.1490.20">
    <property type="entry name" value="ATP-grasp fold, A domain"/>
    <property type="match status" value="1"/>
</dbReference>
<dbReference type="GO" id="GO:0006104">
    <property type="term" value="P:succinyl-CoA metabolic process"/>
    <property type="evidence" value="ECO:0007669"/>
    <property type="project" value="TreeGrafter"/>
</dbReference>
<comment type="caution">
    <text evidence="7">The sequence shown here is derived from an EMBL/GenBank/DDBJ whole genome shotgun (WGS) entry which is preliminary data.</text>
</comment>
<evidence type="ECO:0000256" key="4">
    <source>
        <dbReference type="ARBA" id="ARBA00047593"/>
    </source>
</evidence>
<dbReference type="InterPro" id="IPR005809">
    <property type="entry name" value="Succ_CoA_ligase-like_bsu"/>
</dbReference>
<comment type="catalytic activity">
    <reaction evidence="4">
        <text>oxaloacetate + acetyl-CoA + ADP + phosphate = citrate + ATP + CoA</text>
        <dbReference type="Rhea" id="RHEA:21160"/>
        <dbReference type="ChEBI" id="CHEBI:16452"/>
        <dbReference type="ChEBI" id="CHEBI:16947"/>
        <dbReference type="ChEBI" id="CHEBI:30616"/>
        <dbReference type="ChEBI" id="CHEBI:43474"/>
        <dbReference type="ChEBI" id="CHEBI:57287"/>
        <dbReference type="ChEBI" id="CHEBI:57288"/>
        <dbReference type="ChEBI" id="CHEBI:456216"/>
        <dbReference type="EC" id="2.3.3.8"/>
    </reaction>
</comment>
<dbReference type="InterPro" id="IPR011761">
    <property type="entry name" value="ATP-grasp"/>
</dbReference>
<dbReference type="InterPro" id="IPR013815">
    <property type="entry name" value="ATP_grasp_subdomain_1"/>
</dbReference>
<organism evidence="7 8">
    <name type="scientific">Candidatus Acidulodesulfobacterium ferriphilum</name>
    <dbReference type="NCBI Taxonomy" id="2597223"/>
    <lineage>
        <taxon>Bacteria</taxon>
        <taxon>Deltaproteobacteria</taxon>
        <taxon>Candidatus Acidulodesulfobacterales</taxon>
        <taxon>Candidatus Acidulodesulfobacterium</taxon>
    </lineage>
</organism>
<reference evidence="7 8" key="1">
    <citation type="submission" date="2019-01" db="EMBL/GenBank/DDBJ databases">
        <title>Insights into ecological role of a new deltaproteobacterial order Candidatus Sinidesulfobacterales (Sva0485) by metagenomics and metatranscriptomics.</title>
        <authorList>
            <person name="Tan S."/>
            <person name="Liu J."/>
            <person name="Fang Y."/>
            <person name="Hedlund B.P."/>
            <person name="Lian Z.H."/>
            <person name="Huang L.Y."/>
            <person name="Li J.T."/>
            <person name="Huang L.N."/>
            <person name="Li W.J."/>
            <person name="Jiang H.C."/>
            <person name="Dong H.L."/>
            <person name="Shu W.S."/>
        </authorList>
    </citation>
    <scope>NUCLEOTIDE SEQUENCE [LARGE SCALE GENOMIC DNA]</scope>
    <source>
        <strain evidence="7">AP3</strain>
    </source>
</reference>
<dbReference type="GO" id="GO:0042709">
    <property type="term" value="C:succinate-CoA ligase complex"/>
    <property type="evidence" value="ECO:0007669"/>
    <property type="project" value="TreeGrafter"/>
</dbReference>
<dbReference type="GO" id="GO:0046872">
    <property type="term" value="F:metal ion binding"/>
    <property type="evidence" value="ECO:0007669"/>
    <property type="project" value="InterPro"/>
</dbReference>
<dbReference type="GO" id="GO:0005524">
    <property type="term" value="F:ATP binding"/>
    <property type="evidence" value="ECO:0007669"/>
    <property type="project" value="UniProtKB-UniRule"/>
</dbReference>
<dbReference type="PIRSF" id="PIRSF001554">
    <property type="entry name" value="SucCS_beta"/>
    <property type="match status" value="1"/>
</dbReference>
<dbReference type="GO" id="GO:0005829">
    <property type="term" value="C:cytosol"/>
    <property type="evidence" value="ECO:0007669"/>
    <property type="project" value="TreeGrafter"/>
</dbReference>
<dbReference type="PANTHER" id="PTHR11815:SF10">
    <property type="entry name" value="SUCCINATE--COA LIGASE [GDP-FORMING] SUBUNIT BETA, MITOCHONDRIAL"/>
    <property type="match status" value="1"/>
</dbReference>
<feature type="domain" description="ATP-grasp" evidence="6">
    <location>
        <begin position="10"/>
        <end position="220"/>
    </location>
</feature>
<sequence>MKLYEYETYDTIFKKYGVPTPKYLVVQHPGQNISDFVEQYGDVVIKSQVLVGKRGKAGAVKFAKTGDEANEHVSALMETEVYGEKPVSVIIQEKAAIIKELYVSFTYSSKPRRPVFVISLQGGMDIEEQDPSTIFTFEINPLEGLFPYKVREYLVEIGFDDKAVLRQLSEVIANMYKGFWNSESRLLEVNPLIIAGDKANPEKQKILAIDAVTMIDDDARIAPSKIYTARGAMGRPLTEREAAAHLIDRDDHRGKAGSYVELDGDIGMMTFGGGGSTITAETVFALGMKPANLTDIGGNPPAEKMNKISKIILSKPGLKAILVCGGTASNTRIDVTLGEGLVSAIEEMKKDGTFPEGLVWVVRRSGPEYQKGLKMLYDSFVKNNINGVIYDSELPLTEAPQKLYEILKSKNMI</sequence>
<evidence type="ECO:0000256" key="2">
    <source>
        <dbReference type="ARBA" id="ARBA00022741"/>
    </source>
</evidence>
<evidence type="ECO:0000256" key="5">
    <source>
        <dbReference type="PROSITE-ProRule" id="PRU00409"/>
    </source>
</evidence>
<keyword evidence="5" id="KW-0067">ATP-binding</keyword>
<keyword evidence="2 5" id="KW-0547">Nucleotide-binding</keyword>
<evidence type="ECO:0000256" key="1">
    <source>
        <dbReference type="ARBA" id="ARBA00022598"/>
    </source>
</evidence>
<dbReference type="InterPro" id="IPR032263">
    <property type="entry name" value="Citrate-bd"/>
</dbReference>
<dbReference type="AlphaFoldDB" id="A0A519BCI3"/>
<dbReference type="SUPFAM" id="SSF52210">
    <property type="entry name" value="Succinyl-CoA synthetase domains"/>
    <property type="match status" value="1"/>
</dbReference>
<proteinExistence type="predicted"/>
<name>A0A519BCI3_9DELT</name>
<dbReference type="SUPFAM" id="SSF56059">
    <property type="entry name" value="Glutathione synthetase ATP-binding domain-like"/>
    <property type="match status" value="1"/>
</dbReference>
<dbReference type="GO" id="GO:0004775">
    <property type="term" value="F:succinate-CoA ligase (ADP-forming) activity"/>
    <property type="evidence" value="ECO:0007669"/>
    <property type="project" value="TreeGrafter"/>
</dbReference>
<dbReference type="Gene3D" id="3.30.470.20">
    <property type="entry name" value="ATP-grasp fold, B domain"/>
    <property type="match status" value="1"/>
</dbReference>